<evidence type="ECO:0000256" key="1">
    <source>
        <dbReference type="SAM" id="MobiDB-lite"/>
    </source>
</evidence>
<protein>
    <submittedName>
        <fullName evidence="3">(rape) hypothetical protein</fullName>
    </submittedName>
    <submittedName>
        <fullName evidence="4">BnaA04g21580D protein</fullName>
    </submittedName>
</protein>
<name>A0A078FZ04_BRANA</name>
<dbReference type="EMBL" id="LK032085">
    <property type="protein sequence ID" value="CDY18429.1"/>
    <property type="molecule type" value="Genomic_DNA"/>
</dbReference>
<keyword evidence="5" id="KW-1185">Reference proteome</keyword>
<organism evidence="4 5">
    <name type="scientific">Brassica napus</name>
    <name type="common">Rape</name>
    <dbReference type="NCBI Taxonomy" id="3708"/>
    <lineage>
        <taxon>Eukaryota</taxon>
        <taxon>Viridiplantae</taxon>
        <taxon>Streptophyta</taxon>
        <taxon>Embryophyta</taxon>
        <taxon>Tracheophyta</taxon>
        <taxon>Spermatophyta</taxon>
        <taxon>Magnoliopsida</taxon>
        <taxon>eudicotyledons</taxon>
        <taxon>Gunneridae</taxon>
        <taxon>Pentapetalae</taxon>
        <taxon>rosids</taxon>
        <taxon>malvids</taxon>
        <taxon>Brassicales</taxon>
        <taxon>Brassicaceae</taxon>
        <taxon>Brassiceae</taxon>
        <taxon>Brassica</taxon>
    </lineage>
</organism>
<evidence type="ECO:0000259" key="2">
    <source>
        <dbReference type="Pfam" id="PF26145"/>
    </source>
</evidence>
<dbReference type="Gramene" id="CDY18429">
    <property type="protein sequence ID" value="CDY18429"/>
    <property type="gene ID" value="GSBRNA2T00005424001"/>
</dbReference>
<evidence type="ECO:0000313" key="3">
    <source>
        <dbReference type="EMBL" id="CAF2294069.1"/>
    </source>
</evidence>
<feature type="compositionally biased region" description="Basic and acidic residues" evidence="1">
    <location>
        <begin position="285"/>
        <end position="307"/>
    </location>
</feature>
<reference evidence="4" key="2">
    <citation type="submission" date="2014-06" db="EMBL/GenBank/DDBJ databases">
        <authorList>
            <person name="Genoscope - CEA"/>
        </authorList>
    </citation>
    <scope>NUCLEOTIDE SEQUENCE</scope>
</reference>
<reference evidence="4 5" key="1">
    <citation type="journal article" date="2014" name="Science">
        <title>Plant genetics. Early allopolyploid evolution in the post-Neolithic Brassica napus oilseed genome.</title>
        <authorList>
            <person name="Chalhoub B."/>
            <person name="Denoeud F."/>
            <person name="Liu S."/>
            <person name="Parkin I.A."/>
            <person name="Tang H."/>
            <person name="Wang X."/>
            <person name="Chiquet J."/>
            <person name="Belcram H."/>
            <person name="Tong C."/>
            <person name="Samans B."/>
            <person name="Correa M."/>
            <person name="Da Silva C."/>
            <person name="Just J."/>
            <person name="Falentin C."/>
            <person name="Koh C.S."/>
            <person name="Le Clainche I."/>
            <person name="Bernard M."/>
            <person name="Bento P."/>
            <person name="Noel B."/>
            <person name="Labadie K."/>
            <person name="Alberti A."/>
            <person name="Charles M."/>
            <person name="Arnaud D."/>
            <person name="Guo H."/>
            <person name="Daviaud C."/>
            <person name="Alamery S."/>
            <person name="Jabbari K."/>
            <person name="Zhao M."/>
            <person name="Edger P.P."/>
            <person name="Chelaifa H."/>
            <person name="Tack D."/>
            <person name="Lassalle G."/>
            <person name="Mestiri I."/>
            <person name="Schnel N."/>
            <person name="Le Paslier M.C."/>
            <person name="Fan G."/>
            <person name="Renault V."/>
            <person name="Bayer P.E."/>
            <person name="Golicz A.A."/>
            <person name="Manoli S."/>
            <person name="Lee T.H."/>
            <person name="Thi V.H."/>
            <person name="Chalabi S."/>
            <person name="Hu Q."/>
            <person name="Fan C."/>
            <person name="Tollenaere R."/>
            <person name="Lu Y."/>
            <person name="Battail C."/>
            <person name="Shen J."/>
            <person name="Sidebottom C.H."/>
            <person name="Wang X."/>
            <person name="Canaguier A."/>
            <person name="Chauveau A."/>
            <person name="Berard A."/>
            <person name="Deniot G."/>
            <person name="Guan M."/>
            <person name="Liu Z."/>
            <person name="Sun F."/>
            <person name="Lim Y.P."/>
            <person name="Lyons E."/>
            <person name="Town C.D."/>
            <person name="Bancroft I."/>
            <person name="Wang X."/>
            <person name="Meng J."/>
            <person name="Ma J."/>
            <person name="Pires J.C."/>
            <person name="King G.J."/>
            <person name="Brunel D."/>
            <person name="Delourme R."/>
            <person name="Renard M."/>
            <person name="Aury J.M."/>
            <person name="Adams K.L."/>
            <person name="Batley J."/>
            <person name="Snowdon R.J."/>
            <person name="Tost J."/>
            <person name="Edwards D."/>
            <person name="Zhou Y."/>
            <person name="Hua W."/>
            <person name="Sharpe A.G."/>
            <person name="Paterson A.H."/>
            <person name="Guan C."/>
            <person name="Wincker P."/>
        </authorList>
    </citation>
    <scope>NUCLEOTIDE SEQUENCE [LARGE SCALE GENOMIC DNA]</scope>
    <source>
        <strain evidence="5">cv. Darmor-bzh</strain>
    </source>
</reference>
<dbReference type="PaxDb" id="3708-A0A078FZ04"/>
<feature type="region of interest" description="Disordered" evidence="1">
    <location>
        <begin position="245"/>
        <end position="343"/>
    </location>
</feature>
<dbReference type="Pfam" id="PF26145">
    <property type="entry name" value="DUF8041"/>
    <property type="match status" value="1"/>
</dbReference>
<evidence type="ECO:0000313" key="4">
    <source>
        <dbReference type="EMBL" id="CDY18429.1"/>
    </source>
</evidence>
<reference evidence="3" key="3">
    <citation type="submission" date="2021-01" db="EMBL/GenBank/DDBJ databases">
        <authorList>
            <consortium name="Genoscope - CEA"/>
            <person name="William W."/>
        </authorList>
    </citation>
    <scope>NUCLEOTIDE SEQUENCE</scope>
</reference>
<proteinExistence type="predicted"/>
<accession>A0A078FZ04</accession>
<dbReference type="InterPro" id="IPR058354">
    <property type="entry name" value="DUF8041"/>
</dbReference>
<feature type="domain" description="DUF8041" evidence="2">
    <location>
        <begin position="181"/>
        <end position="236"/>
    </location>
</feature>
<sequence length="343" mass="37963">MERRRPLVLIVESVRVLKLVNLFAVDNAGGSPTFVQLDIAEETVRENEELLREVVVVDDVHLTQVFRDINPTVYIVGITTGEEVNELEMIAAGANTTMVNVVDEVRMTEILQNLPAPAPAPGPKLSTVASKANVYSGPYLSLSLEEERTQICCRLNQIPYPSSSSGLVGLLVEKLCVENFMLYDESDLKLDVFLVQHDMENMYMWVFKERPENALGKMQPMRSYMNGHSKARHKNFVEWSGGWGRGDSRRRSSGTTSRLGACSRGGKGGSVCDNRSGQRSSAIRRGGETNARHDGGLRIDTVKKRPETSCSTSRTDTEYTSSQCRTTTRSGRGMAVMPPELLA</sequence>
<dbReference type="AlphaFoldDB" id="A0A078FZ04"/>
<dbReference type="Proteomes" id="UP001295469">
    <property type="component" value="Chromosome A04"/>
</dbReference>
<dbReference type="OMA" id="EERTQIC"/>
<dbReference type="PANTHER" id="PTHR33981">
    <property type="entry name" value="EXPRESSED PROTEIN"/>
    <property type="match status" value="1"/>
</dbReference>
<feature type="compositionally biased region" description="Polar residues" evidence="1">
    <location>
        <begin position="308"/>
        <end position="330"/>
    </location>
</feature>
<dbReference type="STRING" id="3708.A0A078FZ04"/>
<dbReference type="Proteomes" id="UP000028999">
    <property type="component" value="Unassembled WGS sequence"/>
</dbReference>
<gene>
    <name evidence="4" type="primary">BnaA04g21580D</name>
    <name evidence="3" type="ORF">DARMORV10_A04P28720.1</name>
    <name evidence="4" type="ORF">GSBRNA2T00005424001</name>
</gene>
<evidence type="ECO:0000313" key="5">
    <source>
        <dbReference type="Proteomes" id="UP000028999"/>
    </source>
</evidence>
<dbReference type="EMBL" id="HG994358">
    <property type="protein sequence ID" value="CAF2294069.1"/>
    <property type="molecule type" value="Genomic_DNA"/>
</dbReference>
<dbReference type="PANTHER" id="PTHR33981:SF16">
    <property type="entry name" value="FYD"/>
    <property type="match status" value="1"/>
</dbReference>